<gene>
    <name evidence="1" type="ORF">PISMIDRAFT_15708</name>
</gene>
<accession>A0A0C9Z9P9</accession>
<evidence type="ECO:0000313" key="2">
    <source>
        <dbReference type="Proteomes" id="UP000054018"/>
    </source>
</evidence>
<dbReference type="AlphaFoldDB" id="A0A0C9Z9P9"/>
<reference evidence="1 2" key="1">
    <citation type="submission" date="2014-04" db="EMBL/GenBank/DDBJ databases">
        <authorList>
            <consortium name="DOE Joint Genome Institute"/>
            <person name="Kuo A."/>
            <person name="Kohler A."/>
            <person name="Costa M.D."/>
            <person name="Nagy L.G."/>
            <person name="Floudas D."/>
            <person name="Copeland A."/>
            <person name="Barry K.W."/>
            <person name="Cichocki N."/>
            <person name="Veneault-Fourrey C."/>
            <person name="LaButti K."/>
            <person name="Lindquist E.A."/>
            <person name="Lipzen A."/>
            <person name="Lundell T."/>
            <person name="Morin E."/>
            <person name="Murat C."/>
            <person name="Sun H."/>
            <person name="Tunlid A."/>
            <person name="Henrissat B."/>
            <person name="Grigoriev I.V."/>
            <person name="Hibbett D.S."/>
            <person name="Martin F."/>
            <person name="Nordberg H.P."/>
            <person name="Cantor M.N."/>
            <person name="Hua S.X."/>
        </authorList>
    </citation>
    <scope>NUCLEOTIDE SEQUENCE [LARGE SCALE GENOMIC DNA]</scope>
    <source>
        <strain evidence="1 2">441</strain>
    </source>
</reference>
<dbReference type="EMBL" id="KN833851">
    <property type="protein sequence ID" value="KIK16638.1"/>
    <property type="molecule type" value="Genomic_DNA"/>
</dbReference>
<keyword evidence="2" id="KW-1185">Reference proteome</keyword>
<evidence type="ECO:0000313" key="1">
    <source>
        <dbReference type="EMBL" id="KIK16638.1"/>
    </source>
</evidence>
<sequence length="106" mass="11727">MPNRNNCGFAGVIMNPTTNDRHSVGKPICAYALPLKPGFHTEFAQNTFLAGMKLQNEVQQLHTVYGYPWPLNLLIQTHEAALPCKLHQAASSSCADFAWHMDSEGD</sequence>
<dbReference type="Proteomes" id="UP000054018">
    <property type="component" value="Unassembled WGS sequence"/>
</dbReference>
<reference evidence="2" key="2">
    <citation type="submission" date="2015-01" db="EMBL/GenBank/DDBJ databases">
        <title>Evolutionary Origins and Diversification of the Mycorrhizal Mutualists.</title>
        <authorList>
            <consortium name="DOE Joint Genome Institute"/>
            <consortium name="Mycorrhizal Genomics Consortium"/>
            <person name="Kohler A."/>
            <person name="Kuo A."/>
            <person name="Nagy L.G."/>
            <person name="Floudas D."/>
            <person name="Copeland A."/>
            <person name="Barry K.W."/>
            <person name="Cichocki N."/>
            <person name="Veneault-Fourrey C."/>
            <person name="LaButti K."/>
            <person name="Lindquist E.A."/>
            <person name="Lipzen A."/>
            <person name="Lundell T."/>
            <person name="Morin E."/>
            <person name="Murat C."/>
            <person name="Riley R."/>
            <person name="Ohm R."/>
            <person name="Sun H."/>
            <person name="Tunlid A."/>
            <person name="Henrissat B."/>
            <person name="Grigoriev I.V."/>
            <person name="Hibbett D.S."/>
            <person name="Martin F."/>
        </authorList>
    </citation>
    <scope>NUCLEOTIDE SEQUENCE [LARGE SCALE GENOMIC DNA]</scope>
    <source>
        <strain evidence="2">441</strain>
    </source>
</reference>
<name>A0A0C9Z9P9_9AGAM</name>
<organism evidence="1 2">
    <name type="scientific">Pisolithus microcarpus 441</name>
    <dbReference type="NCBI Taxonomy" id="765257"/>
    <lineage>
        <taxon>Eukaryota</taxon>
        <taxon>Fungi</taxon>
        <taxon>Dikarya</taxon>
        <taxon>Basidiomycota</taxon>
        <taxon>Agaricomycotina</taxon>
        <taxon>Agaricomycetes</taxon>
        <taxon>Agaricomycetidae</taxon>
        <taxon>Boletales</taxon>
        <taxon>Sclerodermatineae</taxon>
        <taxon>Pisolithaceae</taxon>
        <taxon>Pisolithus</taxon>
    </lineage>
</organism>
<dbReference type="HOGENOM" id="CLU_2224247_0_0_1"/>
<protein>
    <submittedName>
        <fullName evidence="1">Uncharacterized protein</fullName>
    </submittedName>
</protein>
<proteinExistence type="predicted"/>